<evidence type="ECO:0000256" key="3">
    <source>
        <dbReference type="SAM" id="MobiDB-lite"/>
    </source>
</evidence>
<protein>
    <submittedName>
        <fullName evidence="6">Polysaccharide deacetylase</fullName>
    </submittedName>
</protein>
<evidence type="ECO:0000313" key="7">
    <source>
        <dbReference type="Proteomes" id="UP000007468"/>
    </source>
</evidence>
<dbReference type="GO" id="GO:0046872">
    <property type="term" value="F:metal ion binding"/>
    <property type="evidence" value="ECO:0007669"/>
    <property type="project" value="UniProtKB-KW"/>
</dbReference>
<dbReference type="PANTHER" id="PTHR10587:SF133">
    <property type="entry name" value="CHITIN DEACETYLASE 1-RELATED"/>
    <property type="match status" value="1"/>
</dbReference>
<dbReference type="AlphaFoldDB" id="D6GSC7"/>
<proteinExistence type="predicted"/>
<accession>D6GSC7</accession>
<keyword evidence="2" id="KW-0378">Hydrolase</keyword>
<dbReference type="InterPro" id="IPR050248">
    <property type="entry name" value="Polysacc_deacetylase_ArnD"/>
</dbReference>
<name>D6GSC7_FILAD</name>
<keyword evidence="4" id="KW-0472">Membrane</keyword>
<evidence type="ECO:0000313" key="6">
    <source>
        <dbReference type="EMBL" id="EFE28568.1"/>
    </source>
</evidence>
<dbReference type="PROSITE" id="PS51677">
    <property type="entry name" value="NODB"/>
    <property type="match status" value="1"/>
</dbReference>
<reference evidence="7" key="1">
    <citation type="submission" date="2010-12" db="EMBL/GenBank/DDBJ databases">
        <title>The genome sequence of Filifactor alocis strain ATCC 35896.</title>
        <authorList>
            <consortium name="The Broad Institute Genome Sequencing Platform"/>
            <person name="Ward D."/>
            <person name="Earl A."/>
            <person name="Feldgarden M."/>
            <person name="Young S.K."/>
            <person name="Gargeya S."/>
            <person name="Zeng Q."/>
            <person name="Alvarado L."/>
            <person name="Berlin A."/>
            <person name="Bochicchio J."/>
            <person name="Chapman S.B."/>
            <person name="Chen Z."/>
            <person name="Freedman E."/>
            <person name="Gellesch M."/>
            <person name="Goldberg J."/>
            <person name="Griggs A."/>
            <person name="Gujja S."/>
            <person name="Heilman E."/>
            <person name="Heiman D."/>
            <person name="Howarth C."/>
            <person name="Mehta T."/>
            <person name="Neiman D."/>
            <person name="Pearson M."/>
            <person name="Roberts A."/>
            <person name="Saif S."/>
            <person name="Shea T."/>
            <person name="Shenoy N."/>
            <person name="Sisk P."/>
            <person name="Stolte C."/>
            <person name="Sykes S."/>
            <person name="White J."/>
            <person name="Yandava C."/>
            <person name="Izard J."/>
            <person name="Blanton J.M."/>
            <person name="Baranova O.V."/>
            <person name="Tanner A.C."/>
            <person name="Dewhirst F.E."/>
            <person name="Haas B."/>
            <person name="Nusbaum C."/>
            <person name="Birren B."/>
        </authorList>
    </citation>
    <scope>NUCLEOTIDE SEQUENCE [LARGE SCALE GENOMIC DNA]</scope>
    <source>
        <strain evidence="7">ATCC 35896 / D40 B5</strain>
    </source>
</reference>
<evidence type="ECO:0000256" key="4">
    <source>
        <dbReference type="SAM" id="Phobius"/>
    </source>
</evidence>
<dbReference type="Pfam" id="PF01522">
    <property type="entry name" value="Polysacc_deac_1"/>
    <property type="match status" value="1"/>
</dbReference>
<dbReference type="Proteomes" id="UP000007468">
    <property type="component" value="Chromosome"/>
</dbReference>
<dbReference type="eggNOG" id="COG0726">
    <property type="taxonomic scope" value="Bacteria"/>
</dbReference>
<dbReference type="OrthoDB" id="258610at2"/>
<organism evidence="6 7">
    <name type="scientific">Filifactor alocis (strain ATCC 35896 / CCUG 47790 / D40 B5)</name>
    <name type="common">Fusobacterium alocis</name>
    <dbReference type="NCBI Taxonomy" id="546269"/>
    <lineage>
        <taxon>Bacteria</taxon>
        <taxon>Bacillati</taxon>
        <taxon>Bacillota</taxon>
        <taxon>Clostridia</taxon>
        <taxon>Peptostreptococcales</taxon>
        <taxon>Filifactoraceae</taxon>
        <taxon>Filifactor</taxon>
    </lineage>
</organism>
<dbReference type="InterPro" id="IPR002509">
    <property type="entry name" value="NODB_dom"/>
</dbReference>
<evidence type="ECO:0000259" key="5">
    <source>
        <dbReference type="PROSITE" id="PS51677"/>
    </source>
</evidence>
<keyword evidence="7" id="KW-1185">Reference proteome</keyword>
<dbReference type="EMBL" id="CP002390">
    <property type="protein sequence ID" value="EFE28568.1"/>
    <property type="molecule type" value="Genomic_DNA"/>
</dbReference>
<keyword evidence="1" id="KW-0479">Metal-binding</keyword>
<feature type="transmembrane region" description="Helical" evidence="4">
    <location>
        <begin position="38"/>
        <end position="59"/>
    </location>
</feature>
<dbReference type="GO" id="GO:0005975">
    <property type="term" value="P:carbohydrate metabolic process"/>
    <property type="evidence" value="ECO:0007669"/>
    <property type="project" value="InterPro"/>
</dbReference>
<dbReference type="KEGG" id="faa:HMPREF0389_00484"/>
<dbReference type="RefSeq" id="WP_014261828.1">
    <property type="nucleotide sequence ID" value="NC_016630.1"/>
</dbReference>
<dbReference type="PANTHER" id="PTHR10587">
    <property type="entry name" value="GLYCOSYL TRANSFERASE-RELATED"/>
    <property type="match status" value="1"/>
</dbReference>
<keyword evidence="4" id="KW-0812">Transmembrane</keyword>
<dbReference type="CDD" id="cd10944">
    <property type="entry name" value="CE4_SmPgdA_like"/>
    <property type="match status" value="1"/>
</dbReference>
<dbReference type="GO" id="GO:0016020">
    <property type="term" value="C:membrane"/>
    <property type="evidence" value="ECO:0007669"/>
    <property type="project" value="TreeGrafter"/>
</dbReference>
<keyword evidence="4" id="KW-1133">Transmembrane helix</keyword>
<gene>
    <name evidence="6" type="ordered locus">HMPREF0389_00484</name>
</gene>
<dbReference type="Gene3D" id="3.20.20.370">
    <property type="entry name" value="Glycoside hydrolase/deacetylase"/>
    <property type="match status" value="1"/>
</dbReference>
<dbReference type="SUPFAM" id="SSF88713">
    <property type="entry name" value="Glycoside hydrolase/deacetylase"/>
    <property type="match status" value="1"/>
</dbReference>
<dbReference type="InterPro" id="IPR011330">
    <property type="entry name" value="Glyco_hydro/deAcase_b/a-brl"/>
</dbReference>
<feature type="region of interest" description="Disordered" evidence="3">
    <location>
        <begin position="1"/>
        <end position="22"/>
    </location>
</feature>
<evidence type="ECO:0000256" key="2">
    <source>
        <dbReference type="ARBA" id="ARBA00022801"/>
    </source>
</evidence>
<dbReference type="GO" id="GO:0016810">
    <property type="term" value="F:hydrolase activity, acting on carbon-nitrogen (but not peptide) bonds"/>
    <property type="evidence" value="ECO:0007669"/>
    <property type="project" value="InterPro"/>
</dbReference>
<evidence type="ECO:0000256" key="1">
    <source>
        <dbReference type="ARBA" id="ARBA00022723"/>
    </source>
</evidence>
<feature type="domain" description="NodB homology" evidence="5">
    <location>
        <begin position="138"/>
        <end position="339"/>
    </location>
</feature>
<sequence>MNYKNTYSTSSHEVNTYTSVPKTSGRKKRKKYRLAKNIIILFIVAAFSLGIGKGIALIFSEKSTPLERSNQTTLYSRESLFVLSPVNRPTEMLEKTLNWKFSIVPDSNHIGAAQEYAYDTKEIRNYISGKTTYTGKDKLVFLTFDDGANQKISPIVLDTLKEHGVHGTFFIVGGTVGEKNKSVLLREIEEGHAIAIHSFTHNYKILYPNRVANVQHITKEYMDTLTAMKNIFGPSFNSKVFRYPGGHMSWKNMDAADTALSKYGVEWIDWNALCGDGEPRRTRPTSAQGMYDFTVKTTQQNKNQDVIVVLMHDAENKKFTAEALPQIIQYYKDQGYVFGVLK</sequence>
<dbReference type="PATRIC" id="fig|546269.5.peg.167"/>
<dbReference type="STRING" id="546269.HMPREF0389_00484"/>